<proteinExistence type="predicted"/>
<dbReference type="InterPro" id="IPR016181">
    <property type="entry name" value="Acyl_CoA_acyltransferase"/>
</dbReference>
<organism evidence="2 3">
    <name type="scientific">Kwoniella heveanensis BCC8398</name>
    <dbReference type="NCBI Taxonomy" id="1296120"/>
    <lineage>
        <taxon>Eukaryota</taxon>
        <taxon>Fungi</taxon>
        <taxon>Dikarya</taxon>
        <taxon>Basidiomycota</taxon>
        <taxon>Agaricomycotina</taxon>
        <taxon>Tremellomycetes</taxon>
        <taxon>Tremellales</taxon>
        <taxon>Cryptococcaceae</taxon>
        <taxon>Kwoniella</taxon>
    </lineage>
</organism>
<accession>A0A1B9GU17</accession>
<dbReference type="Pfam" id="PF13302">
    <property type="entry name" value="Acetyltransf_3"/>
    <property type="match status" value="1"/>
</dbReference>
<dbReference type="OrthoDB" id="630895at2759"/>
<dbReference type="InterPro" id="IPR051531">
    <property type="entry name" value="N-acetyltransferase"/>
</dbReference>
<sequence length="218" mass="24022">MVDRSPTSPVKSSGDEPYLPLANNTDFRLTTIKESDLEDTIALFNHPDVGKWACMRPYPYQAAHFDFFRPHLSTLEFTAQSLASATHDDKNPPFPLSALTSVPVFPLSALRHTSTGKLVGVVNVGPSMREEGALEIAYDVRPDYQGRGLAKGMVEAVLRLLAWLGVERVVAFCEVTNIPSSRLLTKAGFTQFTEKLQAWPAEKGGGERLTIGFERKLS</sequence>
<gene>
    <name evidence="2" type="ORF">I316_03600</name>
</gene>
<dbReference type="PROSITE" id="PS51186">
    <property type="entry name" value="GNAT"/>
    <property type="match status" value="1"/>
</dbReference>
<dbReference type="SUPFAM" id="SSF55729">
    <property type="entry name" value="Acyl-CoA N-acyltransferases (Nat)"/>
    <property type="match status" value="1"/>
</dbReference>
<dbReference type="InterPro" id="IPR000182">
    <property type="entry name" value="GNAT_dom"/>
</dbReference>
<name>A0A1B9GU17_9TREE</name>
<evidence type="ECO:0000313" key="3">
    <source>
        <dbReference type="Proteomes" id="UP000092666"/>
    </source>
</evidence>
<dbReference type="Gene3D" id="3.40.630.30">
    <property type="match status" value="1"/>
</dbReference>
<evidence type="ECO:0000259" key="1">
    <source>
        <dbReference type="PROSITE" id="PS51186"/>
    </source>
</evidence>
<dbReference type="GO" id="GO:0016747">
    <property type="term" value="F:acyltransferase activity, transferring groups other than amino-acyl groups"/>
    <property type="evidence" value="ECO:0007669"/>
    <property type="project" value="InterPro"/>
</dbReference>
<protein>
    <recommendedName>
        <fullName evidence="1">N-acetyltransferase domain-containing protein</fullName>
    </recommendedName>
</protein>
<dbReference type="Proteomes" id="UP000092666">
    <property type="component" value="Unassembled WGS sequence"/>
</dbReference>
<reference evidence="2 3" key="1">
    <citation type="submission" date="2013-07" db="EMBL/GenBank/DDBJ databases">
        <title>The Genome Sequence of Cryptococcus heveanensis BCC8398.</title>
        <authorList>
            <consortium name="The Broad Institute Genome Sequencing Platform"/>
            <person name="Cuomo C."/>
            <person name="Litvintseva A."/>
            <person name="Chen Y."/>
            <person name="Heitman J."/>
            <person name="Sun S."/>
            <person name="Springer D."/>
            <person name="Dromer F."/>
            <person name="Young S.K."/>
            <person name="Zeng Q."/>
            <person name="Gargeya S."/>
            <person name="Fitzgerald M."/>
            <person name="Abouelleil A."/>
            <person name="Alvarado L."/>
            <person name="Berlin A.M."/>
            <person name="Chapman S.B."/>
            <person name="Dewar J."/>
            <person name="Goldberg J."/>
            <person name="Griggs A."/>
            <person name="Gujja S."/>
            <person name="Hansen M."/>
            <person name="Howarth C."/>
            <person name="Imamovic A."/>
            <person name="Larimer J."/>
            <person name="McCowan C."/>
            <person name="Murphy C."/>
            <person name="Pearson M."/>
            <person name="Priest M."/>
            <person name="Roberts A."/>
            <person name="Saif S."/>
            <person name="Shea T."/>
            <person name="Sykes S."/>
            <person name="Wortman J."/>
            <person name="Nusbaum C."/>
            <person name="Birren B."/>
        </authorList>
    </citation>
    <scope>NUCLEOTIDE SEQUENCE [LARGE SCALE GENOMIC DNA]</scope>
    <source>
        <strain evidence="2 3">BCC8398</strain>
    </source>
</reference>
<dbReference type="EMBL" id="KV700124">
    <property type="protein sequence ID" value="OCF34559.1"/>
    <property type="molecule type" value="Genomic_DNA"/>
</dbReference>
<reference evidence="3" key="2">
    <citation type="submission" date="2013-12" db="EMBL/GenBank/DDBJ databases">
        <title>Evolution of pathogenesis and genome organization in the Tremellales.</title>
        <authorList>
            <person name="Cuomo C."/>
            <person name="Litvintseva A."/>
            <person name="Heitman J."/>
            <person name="Chen Y."/>
            <person name="Sun S."/>
            <person name="Springer D."/>
            <person name="Dromer F."/>
            <person name="Young S."/>
            <person name="Zeng Q."/>
            <person name="Chapman S."/>
            <person name="Gujja S."/>
            <person name="Saif S."/>
            <person name="Birren B."/>
        </authorList>
    </citation>
    <scope>NUCLEOTIDE SEQUENCE [LARGE SCALE GENOMIC DNA]</scope>
    <source>
        <strain evidence="3">BCC8398</strain>
    </source>
</reference>
<dbReference type="STRING" id="1296120.A0A1B9GU17"/>
<dbReference type="AlphaFoldDB" id="A0A1B9GU17"/>
<dbReference type="CDD" id="cd04301">
    <property type="entry name" value="NAT_SF"/>
    <property type="match status" value="1"/>
</dbReference>
<dbReference type="PANTHER" id="PTHR43792:SF16">
    <property type="entry name" value="N-ACETYLTRANSFERASE DOMAIN-CONTAINING PROTEIN"/>
    <property type="match status" value="1"/>
</dbReference>
<feature type="domain" description="N-acetyltransferase" evidence="1">
    <location>
        <begin position="53"/>
        <end position="212"/>
    </location>
</feature>
<evidence type="ECO:0000313" key="2">
    <source>
        <dbReference type="EMBL" id="OCF34559.1"/>
    </source>
</evidence>
<dbReference type="PANTHER" id="PTHR43792">
    <property type="entry name" value="GNAT FAMILY, PUTATIVE (AFU_ORTHOLOGUE AFUA_3G00765)-RELATED-RELATED"/>
    <property type="match status" value="1"/>
</dbReference>
<keyword evidence="3" id="KW-1185">Reference proteome</keyword>